<evidence type="ECO:0000256" key="1">
    <source>
        <dbReference type="ARBA" id="ARBA00001946"/>
    </source>
</evidence>
<dbReference type="HAMAP" id="MF_00027">
    <property type="entry name" value="CobB_CbiA"/>
    <property type="match status" value="1"/>
</dbReference>
<comment type="catalytic activity">
    <reaction evidence="7">
        <text>cob(II)yrinate + 2 L-glutamine + 2 ATP + 2 H2O = cob(II)yrinate a,c diamide + 2 L-glutamate + 2 ADP + 2 phosphate + 2 H(+)</text>
        <dbReference type="Rhea" id="RHEA:26289"/>
        <dbReference type="ChEBI" id="CHEBI:15377"/>
        <dbReference type="ChEBI" id="CHEBI:15378"/>
        <dbReference type="ChEBI" id="CHEBI:29985"/>
        <dbReference type="ChEBI" id="CHEBI:30616"/>
        <dbReference type="ChEBI" id="CHEBI:43474"/>
        <dbReference type="ChEBI" id="CHEBI:58359"/>
        <dbReference type="ChEBI" id="CHEBI:58537"/>
        <dbReference type="ChEBI" id="CHEBI:58894"/>
        <dbReference type="ChEBI" id="CHEBI:456216"/>
        <dbReference type="EC" id="6.3.5.11"/>
    </reaction>
</comment>
<dbReference type="UniPathway" id="UPA00148">
    <property type="reaction ID" value="UER00231"/>
</dbReference>
<dbReference type="GO" id="GO:0009236">
    <property type="term" value="P:cobalamin biosynthetic process"/>
    <property type="evidence" value="ECO:0007669"/>
    <property type="project" value="UniProtKB-UniRule"/>
</dbReference>
<dbReference type="EMBL" id="FMUR01000003">
    <property type="protein sequence ID" value="SCX78385.1"/>
    <property type="molecule type" value="Genomic_DNA"/>
</dbReference>
<evidence type="ECO:0000256" key="6">
    <source>
        <dbReference type="ARBA" id="ARBA00022962"/>
    </source>
</evidence>
<evidence type="ECO:0000259" key="9">
    <source>
        <dbReference type="Pfam" id="PF07685"/>
    </source>
</evidence>
<gene>
    <name evidence="7" type="primary">cbiA</name>
    <name evidence="10" type="ORF">SAMN02910451_00323</name>
</gene>
<comment type="similarity">
    <text evidence="7">Belongs to the CobB/CbiA family.</text>
</comment>
<protein>
    <recommendedName>
        <fullName evidence="7">Cobyrinate a,c-diamide synthase</fullName>
        <ecNumber evidence="7">6.3.5.11</ecNumber>
    </recommendedName>
    <alternativeName>
        <fullName evidence="7">Cobyrinic acid a,c-diamide synthetase</fullName>
    </alternativeName>
</protein>
<comment type="cofactor">
    <cofactor evidence="1 7">
        <name>Mg(2+)</name>
        <dbReference type="ChEBI" id="CHEBI:18420"/>
    </cofactor>
</comment>
<feature type="site" description="Increases nucleophilicity of active site Cys" evidence="7">
    <location>
        <position position="440"/>
    </location>
</feature>
<dbReference type="SUPFAM" id="SSF52540">
    <property type="entry name" value="P-loop containing nucleoside triphosphate hydrolases"/>
    <property type="match status" value="1"/>
</dbReference>
<dbReference type="InterPro" id="IPR004484">
    <property type="entry name" value="CbiA/CobB_synth"/>
</dbReference>
<evidence type="ECO:0000256" key="7">
    <source>
        <dbReference type="HAMAP-Rule" id="MF_00027"/>
    </source>
</evidence>
<evidence type="ECO:0000256" key="3">
    <source>
        <dbReference type="ARBA" id="ARBA00022741"/>
    </source>
</evidence>
<dbReference type="NCBIfam" id="NF002204">
    <property type="entry name" value="PRK01077.1"/>
    <property type="match status" value="1"/>
</dbReference>
<keyword evidence="6 7" id="KW-0315">Glutamine amidotransferase</keyword>
<dbReference type="SUPFAM" id="SSF52317">
    <property type="entry name" value="Class I glutamine amidotransferase-like"/>
    <property type="match status" value="1"/>
</dbReference>
<keyword evidence="3 7" id="KW-0547">Nucleotide-binding</keyword>
<dbReference type="NCBIfam" id="TIGR00379">
    <property type="entry name" value="cobB"/>
    <property type="match status" value="1"/>
</dbReference>
<feature type="domain" description="CobQ/CobB/MinD/ParA nucleotide binding" evidence="8">
    <location>
        <begin position="8"/>
        <end position="194"/>
    </location>
</feature>
<comment type="function">
    <text evidence="7">Catalyzes the ATP-dependent amidation of the two carboxylate groups at positions a and c of cobyrinate, using either L-glutamine or ammonia as the nitrogen source.</text>
</comment>
<dbReference type="InterPro" id="IPR002586">
    <property type="entry name" value="CobQ/CobB/MinD/ParA_Nub-bd_dom"/>
</dbReference>
<dbReference type="GO" id="GO:0042242">
    <property type="term" value="F:cobyrinic acid a,c-diamide synthase activity"/>
    <property type="evidence" value="ECO:0007669"/>
    <property type="project" value="UniProtKB-UniRule"/>
</dbReference>
<dbReference type="InterPro" id="IPR029062">
    <property type="entry name" value="Class_I_gatase-like"/>
</dbReference>
<comment type="domain">
    <text evidence="7">Comprises of two domains. The C-terminal domain contains the binding site for glutamine and catalyzes the hydrolysis of this substrate to glutamate and ammonia. The N-terminal domain is anticipated to bind ATP and cobyrinate and catalyzes the ultimate synthesis of the diamide product. The ammonia produced via the glutaminase domain is probably translocated to the adjacent domain via a molecular tunnel, where it reacts with an activated intermediate.</text>
</comment>
<dbReference type="PANTHER" id="PTHR43873:SF1">
    <property type="entry name" value="COBYRINATE A,C-DIAMIDE SYNTHASE"/>
    <property type="match status" value="1"/>
</dbReference>
<accession>A0A1G5AKJ7</accession>
<dbReference type="Proteomes" id="UP000183047">
    <property type="component" value="Unassembled WGS sequence"/>
</dbReference>
<dbReference type="AlphaFoldDB" id="A0A1G5AKJ7"/>
<dbReference type="Gene3D" id="3.40.50.880">
    <property type="match status" value="1"/>
</dbReference>
<keyword evidence="7" id="KW-0169">Cobalamin biosynthesis</keyword>
<dbReference type="InterPro" id="IPR027417">
    <property type="entry name" value="P-loop_NTPase"/>
</dbReference>
<dbReference type="GO" id="GO:0005524">
    <property type="term" value="F:ATP binding"/>
    <property type="evidence" value="ECO:0007669"/>
    <property type="project" value="UniProtKB-UniRule"/>
</dbReference>
<comment type="miscellaneous">
    <text evidence="7">The a and c carboxylates of cobyrinate are activated for nucleophilic attack via formation of a phosphorylated intermediate by ATP. CbiA catalyzes first the amidation of the c-carboxylate, and then that of the a-carboxylate.</text>
</comment>
<proteinExistence type="inferred from homology"/>
<dbReference type="Pfam" id="PF07685">
    <property type="entry name" value="GATase_3"/>
    <property type="match status" value="1"/>
</dbReference>
<evidence type="ECO:0000256" key="4">
    <source>
        <dbReference type="ARBA" id="ARBA00022840"/>
    </source>
</evidence>
<feature type="domain" description="CobB/CobQ-like glutamine amidotransferase" evidence="9">
    <location>
        <begin position="258"/>
        <end position="443"/>
    </location>
</feature>
<keyword evidence="4 7" id="KW-0067">ATP-binding</keyword>
<keyword evidence="2 7" id="KW-0436">Ligase</keyword>
<dbReference type="Gene3D" id="3.40.50.300">
    <property type="entry name" value="P-loop containing nucleotide triphosphate hydrolases"/>
    <property type="match status" value="2"/>
</dbReference>
<evidence type="ECO:0000256" key="2">
    <source>
        <dbReference type="ARBA" id="ARBA00022598"/>
    </source>
</evidence>
<name>A0A1G5AKJ7_9FIRM</name>
<evidence type="ECO:0000259" key="8">
    <source>
        <dbReference type="Pfam" id="PF01656"/>
    </source>
</evidence>
<dbReference type="OrthoDB" id="9764035at2"/>
<dbReference type="EC" id="6.3.5.11" evidence="7"/>
<dbReference type="PANTHER" id="PTHR43873">
    <property type="entry name" value="COBYRINATE A,C-DIAMIDE SYNTHASE"/>
    <property type="match status" value="1"/>
</dbReference>
<feature type="active site" description="Nucleophile" evidence="7">
    <location>
        <position position="340"/>
    </location>
</feature>
<dbReference type="InterPro" id="IPR011698">
    <property type="entry name" value="GATase_3"/>
</dbReference>
<evidence type="ECO:0000313" key="11">
    <source>
        <dbReference type="Proteomes" id="UP000183047"/>
    </source>
</evidence>
<keyword evidence="11" id="KW-1185">Reference proteome</keyword>
<dbReference type="CDD" id="cd03130">
    <property type="entry name" value="GATase1_CobB"/>
    <property type="match status" value="1"/>
</dbReference>
<dbReference type="Pfam" id="PF01656">
    <property type="entry name" value="CbiA"/>
    <property type="match status" value="1"/>
</dbReference>
<keyword evidence="5 7" id="KW-0460">Magnesium</keyword>
<sequence>MTNNFPRVMISGTGSGSGKTIVTCALLRILKRRGYNPAVFKCGPDYIDPIFHKTVLDVPSRNLDIFMAGKDGIRRTLDRGSEGRDFGVIEGVMGFYDGISTSGTDGSSYDISKETETPVILVVNAKGMSMSIIPVVQGFFDYVGRINNPIKGIILNNISPMVAKDISLLIEEEVHIPVVGYIPHIEDADIDSRHLGLVLPNEIPDILEKIDAVADKLEETLDFEKLVDIANKAESFRTLQTSFALPLCAEPTEGGPLKVAVAKDEAFCFYYEDNFDLMRDMGLELEFFSPLHDKRLPKADGYIFGGGYPELHAAQLSENTSMLEDIKKAADNNVPIIAECGGFMYLQEELEDKDGNIYKMVGAIPGRAFMTGKLVRFGYVTIAAAKENTYLKPFECINGHEFHYYDTTDNGDTCIITKGTRNRSWEGIQIKGNLFAGFPHLYYPSCNAFIERFAASMLVGRSKI</sequence>
<dbReference type="RefSeq" id="WP_051594118.1">
    <property type="nucleotide sequence ID" value="NZ_FMUR01000003.1"/>
</dbReference>
<evidence type="ECO:0000256" key="5">
    <source>
        <dbReference type="ARBA" id="ARBA00022842"/>
    </source>
</evidence>
<reference evidence="11" key="1">
    <citation type="submission" date="2016-10" db="EMBL/GenBank/DDBJ databases">
        <authorList>
            <person name="Varghese N."/>
            <person name="Submissions S."/>
        </authorList>
    </citation>
    <scope>NUCLEOTIDE SEQUENCE [LARGE SCALE GENOMIC DNA]</scope>
    <source>
        <strain evidence="11">XBD2006</strain>
    </source>
</reference>
<dbReference type="CDD" id="cd05388">
    <property type="entry name" value="CobB_N"/>
    <property type="match status" value="1"/>
</dbReference>
<comment type="pathway">
    <text evidence="7">Cofactor biosynthesis; adenosylcobalamin biosynthesis; cob(II)yrinate a,c-diamide from sirohydrochlorin (anaerobic route): step 10/10.</text>
</comment>
<evidence type="ECO:0000313" key="10">
    <source>
        <dbReference type="EMBL" id="SCX78385.1"/>
    </source>
</evidence>
<dbReference type="PROSITE" id="PS51274">
    <property type="entry name" value="GATASE_COBBQ"/>
    <property type="match status" value="1"/>
</dbReference>
<organism evidence="10 11">
    <name type="scientific">Butyrivibrio hungatei</name>
    <dbReference type="NCBI Taxonomy" id="185008"/>
    <lineage>
        <taxon>Bacteria</taxon>
        <taxon>Bacillati</taxon>
        <taxon>Bacillota</taxon>
        <taxon>Clostridia</taxon>
        <taxon>Lachnospirales</taxon>
        <taxon>Lachnospiraceae</taxon>
        <taxon>Butyrivibrio</taxon>
    </lineage>
</organism>